<name>A0ABX6DC92_9BACI</name>
<proteinExistence type="predicted"/>
<dbReference type="PROSITE" id="PS51272">
    <property type="entry name" value="SLH"/>
    <property type="match status" value="1"/>
</dbReference>
<dbReference type="InterPro" id="IPR008258">
    <property type="entry name" value="Transglycosylase_SLT_dom_1"/>
</dbReference>
<evidence type="ECO:0000259" key="2">
    <source>
        <dbReference type="PROSITE" id="PS51272"/>
    </source>
</evidence>
<protein>
    <submittedName>
        <fullName evidence="4">Transglycosylase SLT domain-containing protein</fullName>
    </submittedName>
</protein>
<dbReference type="InterPro" id="IPR001119">
    <property type="entry name" value="SLH_dom"/>
</dbReference>
<accession>A0ABX6DC92</accession>
<dbReference type="Gene3D" id="2.30.30.40">
    <property type="entry name" value="SH3 Domains"/>
    <property type="match status" value="1"/>
</dbReference>
<dbReference type="InterPro" id="IPR023346">
    <property type="entry name" value="Lysozyme-like_dom_sf"/>
</dbReference>
<feature type="domain" description="SH3b" evidence="3">
    <location>
        <begin position="237"/>
        <end position="312"/>
    </location>
</feature>
<dbReference type="Gene3D" id="1.10.530.10">
    <property type="match status" value="1"/>
</dbReference>
<keyword evidence="1" id="KW-0732">Signal</keyword>
<dbReference type="SUPFAM" id="SSF53955">
    <property type="entry name" value="Lysozyme-like"/>
    <property type="match status" value="1"/>
</dbReference>
<gene>
    <name evidence="4" type="ORF">GDS87_15225</name>
</gene>
<keyword evidence="5" id="KW-1185">Reference proteome</keyword>
<dbReference type="Pfam" id="PF08239">
    <property type="entry name" value="SH3_3"/>
    <property type="match status" value="1"/>
</dbReference>
<dbReference type="PROSITE" id="PS51781">
    <property type="entry name" value="SH3B"/>
    <property type="match status" value="1"/>
</dbReference>
<dbReference type="Proteomes" id="UP000373269">
    <property type="component" value="Chromosome"/>
</dbReference>
<organism evidence="4 5">
    <name type="scientific">Lysinibacillus pakistanensis</name>
    <dbReference type="NCBI Taxonomy" id="759811"/>
    <lineage>
        <taxon>Bacteria</taxon>
        <taxon>Bacillati</taxon>
        <taxon>Bacillota</taxon>
        <taxon>Bacilli</taxon>
        <taxon>Bacillales</taxon>
        <taxon>Bacillaceae</taxon>
        <taxon>Lysinibacillus</taxon>
    </lineage>
</organism>
<dbReference type="EMBL" id="CP045835">
    <property type="protein sequence ID" value="QGG52204.1"/>
    <property type="molecule type" value="Genomic_DNA"/>
</dbReference>
<feature type="domain" description="SLH" evidence="2">
    <location>
        <begin position="330"/>
        <end position="403"/>
    </location>
</feature>
<evidence type="ECO:0000313" key="4">
    <source>
        <dbReference type="EMBL" id="QGG52204.1"/>
    </source>
</evidence>
<evidence type="ECO:0000259" key="3">
    <source>
        <dbReference type="PROSITE" id="PS51781"/>
    </source>
</evidence>
<dbReference type="RefSeq" id="WP_369593172.1">
    <property type="nucleotide sequence ID" value="NZ_CP045835.1"/>
</dbReference>
<dbReference type="Pfam" id="PF01464">
    <property type="entry name" value="SLT"/>
    <property type="match status" value="1"/>
</dbReference>
<evidence type="ECO:0000256" key="1">
    <source>
        <dbReference type="ARBA" id="ARBA00022729"/>
    </source>
</evidence>
<reference evidence="4 5" key="1">
    <citation type="submission" date="2019-11" db="EMBL/GenBank/DDBJ databases">
        <title>Whole Genome Sequencing and Comparative Genomic Analyses of Lysinibacillus pakistanensis LZH-9, a Halotolerant Strain with Excellent COD Removal Capability.</title>
        <authorList>
            <person name="Zhou H."/>
        </authorList>
    </citation>
    <scope>NUCLEOTIDE SEQUENCE [LARGE SCALE GENOMIC DNA]</scope>
    <source>
        <strain evidence="4 5">LZH-9</strain>
    </source>
</reference>
<evidence type="ECO:0000313" key="5">
    <source>
        <dbReference type="Proteomes" id="UP000373269"/>
    </source>
</evidence>
<sequence length="504" mass="56689">MKKILKPLVSVIVIGALSLSINIDKNVLANDIANTCKYDSASKKNPDYSTMNCLLTETALNYDVPPEIVKAIAEGESGNWRHFDMNGEAIVTADNGIGIMQITNQAGYNKDRLKSDIVYNIQAGVKTLDNMFKRKDLPSINGGERDVLEHWYFAIMAYNGTKPVNSPIVQATGERNANAYQERILQIIDKMELIHLTELPFLREHFQYDSNSRENIKFSAMNYPFDLPLTKSKYFFETNQKVSATTTNVKFRTRPSMDSPFSTLREGEIVTITGPFEYEEVSTKKNHFVWYPVKRSDGTKGYVASSYLNYSASTPTPTPPVTPPTTGNVDVSKFADYNANQYWAEDFKWAVNIGIISGDPNVKNPSTGKYENLLKPYTNLTENQMLSILFRYFKPSELASTIANTSWYGDKNYQLATKYSLPVLGANTASKQAIAGKDITRGNFARILASMHYGKTVSQSEAIKFLRDNGLTTTKTNEDFKPNNSLARAHAVAFFHRYEQTFNN</sequence>
<dbReference type="InterPro" id="IPR003646">
    <property type="entry name" value="SH3-like_bac-type"/>
</dbReference>